<protein>
    <submittedName>
        <fullName evidence="1">Uncharacterized protein</fullName>
    </submittedName>
</protein>
<dbReference type="AlphaFoldDB" id="A0A2H3EMH1"/>
<organism evidence="1 2">
    <name type="scientific">Armillaria gallica</name>
    <name type="common">Bulbous honey fungus</name>
    <name type="synonym">Armillaria bulbosa</name>
    <dbReference type="NCBI Taxonomy" id="47427"/>
    <lineage>
        <taxon>Eukaryota</taxon>
        <taxon>Fungi</taxon>
        <taxon>Dikarya</taxon>
        <taxon>Basidiomycota</taxon>
        <taxon>Agaricomycotina</taxon>
        <taxon>Agaricomycetes</taxon>
        <taxon>Agaricomycetidae</taxon>
        <taxon>Agaricales</taxon>
        <taxon>Marasmiineae</taxon>
        <taxon>Physalacriaceae</taxon>
        <taxon>Armillaria</taxon>
    </lineage>
</organism>
<dbReference type="OrthoDB" id="2592022at2759"/>
<dbReference type="Proteomes" id="UP000217790">
    <property type="component" value="Unassembled WGS sequence"/>
</dbReference>
<accession>A0A2H3EMH1</accession>
<feature type="non-terminal residue" evidence="1">
    <location>
        <position position="1"/>
    </location>
</feature>
<evidence type="ECO:0000313" key="2">
    <source>
        <dbReference type="Proteomes" id="UP000217790"/>
    </source>
</evidence>
<feature type="non-terminal residue" evidence="1">
    <location>
        <position position="83"/>
    </location>
</feature>
<name>A0A2H3EMH1_ARMGA</name>
<sequence length="83" mass="9484">RIRLVAREESINKWLRRWAFRAEEGIGRGDGANTPLENMLRDAREFSADLNGSSESMGRIVVAENAVETLVEELRLQTARRLE</sequence>
<dbReference type="EMBL" id="KZ293645">
    <property type="protein sequence ID" value="PBL01968.1"/>
    <property type="molecule type" value="Genomic_DNA"/>
</dbReference>
<reference evidence="2" key="1">
    <citation type="journal article" date="2017" name="Nat. Ecol. Evol.">
        <title>Genome expansion and lineage-specific genetic innovations in the forest pathogenic fungi Armillaria.</title>
        <authorList>
            <person name="Sipos G."/>
            <person name="Prasanna A.N."/>
            <person name="Walter M.C."/>
            <person name="O'Connor E."/>
            <person name="Balint B."/>
            <person name="Krizsan K."/>
            <person name="Kiss B."/>
            <person name="Hess J."/>
            <person name="Varga T."/>
            <person name="Slot J."/>
            <person name="Riley R."/>
            <person name="Boka B."/>
            <person name="Rigling D."/>
            <person name="Barry K."/>
            <person name="Lee J."/>
            <person name="Mihaltcheva S."/>
            <person name="LaButti K."/>
            <person name="Lipzen A."/>
            <person name="Waldron R."/>
            <person name="Moloney N.M."/>
            <person name="Sperisen C."/>
            <person name="Kredics L."/>
            <person name="Vagvoelgyi C."/>
            <person name="Patrignani A."/>
            <person name="Fitzpatrick D."/>
            <person name="Nagy I."/>
            <person name="Doyle S."/>
            <person name="Anderson J.B."/>
            <person name="Grigoriev I.V."/>
            <person name="Gueldener U."/>
            <person name="Muensterkoetter M."/>
            <person name="Nagy L.G."/>
        </authorList>
    </citation>
    <scope>NUCLEOTIDE SEQUENCE [LARGE SCALE GENOMIC DNA]</scope>
    <source>
        <strain evidence="2">Ar21-2</strain>
    </source>
</reference>
<evidence type="ECO:0000313" key="1">
    <source>
        <dbReference type="EMBL" id="PBL01968.1"/>
    </source>
</evidence>
<gene>
    <name evidence="1" type="ORF">ARMGADRAFT_892631</name>
</gene>
<keyword evidence="2" id="KW-1185">Reference proteome</keyword>
<dbReference type="STRING" id="47427.A0A2H3EMH1"/>
<dbReference type="InParanoid" id="A0A2H3EMH1"/>
<proteinExistence type="predicted"/>